<reference evidence="3" key="1">
    <citation type="submission" date="2015-09" db="EMBL/GenBank/DDBJ databases">
        <authorList>
            <person name="Rodrigo-Torres Lidia"/>
            <person name="Arahal R.David."/>
        </authorList>
    </citation>
    <scope>NUCLEOTIDE SEQUENCE [LARGE SCALE GENOMIC DNA]</scope>
    <source>
        <strain evidence="3">CECT 5114</strain>
    </source>
</reference>
<feature type="signal peptide" evidence="1">
    <location>
        <begin position="1"/>
        <end position="17"/>
    </location>
</feature>
<name>A0A0P1IM49_9RHOB</name>
<protein>
    <recommendedName>
        <fullName evidence="4">Peptide-binding protein</fullName>
    </recommendedName>
</protein>
<dbReference type="Proteomes" id="UP000051184">
    <property type="component" value="Unassembled WGS sequence"/>
</dbReference>
<accession>A0A0P1IM49</accession>
<dbReference type="AlphaFoldDB" id="A0A0P1IM49"/>
<keyword evidence="3" id="KW-1185">Reference proteome</keyword>
<sequence length="208" mass="23074">MIRWLFALLLTPSVVLADWHDQDRFPLLGSVVNVASDDTLNIRIESDHTSEILGTIAHNAENIEIVATDESDTWGLVNSGEGSGWVRLSYITMPEQPKWHEFKTPMTCFGTEPFWDFRLNIGASQAIYTDYDSQDHPYAVDWMSDIAARPISSIGLGSGSASEGFSALIENQMCHDGMSDRENALRIRLFIHDNGESYGLDGCCGLSP</sequence>
<gene>
    <name evidence="2" type="ORF">TA5114_00420</name>
</gene>
<dbReference type="STRING" id="1715691.TA5113_00483"/>
<dbReference type="EMBL" id="CYUE01000002">
    <property type="protein sequence ID" value="CUK24635.1"/>
    <property type="molecule type" value="Genomic_DNA"/>
</dbReference>
<feature type="chain" id="PRO_5006065404" description="Peptide-binding protein" evidence="1">
    <location>
        <begin position="18"/>
        <end position="208"/>
    </location>
</feature>
<dbReference type="OrthoDB" id="5489750at2"/>
<evidence type="ECO:0000313" key="2">
    <source>
        <dbReference type="EMBL" id="CUK24635.1"/>
    </source>
</evidence>
<evidence type="ECO:0000256" key="1">
    <source>
        <dbReference type="SAM" id="SignalP"/>
    </source>
</evidence>
<keyword evidence="1" id="KW-0732">Signal</keyword>
<dbReference type="RefSeq" id="WP_058313627.1">
    <property type="nucleotide sequence ID" value="NZ_CYTO01000004.1"/>
</dbReference>
<organism evidence="2 3">
    <name type="scientific">Cognatishimia activa</name>
    <dbReference type="NCBI Taxonomy" id="1715691"/>
    <lineage>
        <taxon>Bacteria</taxon>
        <taxon>Pseudomonadati</taxon>
        <taxon>Pseudomonadota</taxon>
        <taxon>Alphaproteobacteria</taxon>
        <taxon>Rhodobacterales</taxon>
        <taxon>Paracoccaceae</taxon>
        <taxon>Cognatishimia</taxon>
    </lineage>
</organism>
<proteinExistence type="predicted"/>
<dbReference type="Gene3D" id="2.30.30.40">
    <property type="entry name" value="SH3 Domains"/>
    <property type="match status" value="1"/>
</dbReference>
<evidence type="ECO:0008006" key="4">
    <source>
        <dbReference type="Google" id="ProtNLM"/>
    </source>
</evidence>
<evidence type="ECO:0000313" key="3">
    <source>
        <dbReference type="Proteomes" id="UP000051184"/>
    </source>
</evidence>